<sequence>MLSLQEKEKIKEEELFRVQVRGALQEQVTPRTVSSVTVYTFFNSAFGIWLLSTVFVGLFTWAYTEYTTHTKARLLLIQNHEKIAQEIDYRAESLSFMFKDDKLVYNYDSGHLKCLLSAAINGSDCIVDNVVQRGYLHIEYKDYNVDQLFYQLNDMEKSNPALAGRLTDMRQKYTQAFYRVQEQIHKFYIDSTKTK</sequence>
<keyword evidence="3" id="KW-1185">Reference proteome</keyword>
<comment type="caution">
    <text evidence="2">The sequence shown here is derived from an EMBL/GenBank/DDBJ whole genome shotgun (WGS) entry which is preliminary data.</text>
</comment>
<evidence type="ECO:0000313" key="3">
    <source>
        <dbReference type="Proteomes" id="UP000474567"/>
    </source>
</evidence>
<protein>
    <submittedName>
        <fullName evidence="2">Uncharacterized protein</fullName>
    </submittedName>
</protein>
<keyword evidence="1" id="KW-0812">Transmembrane</keyword>
<gene>
    <name evidence="2" type="ORF">FLACOL7796_02325</name>
</gene>
<reference evidence="2 3" key="1">
    <citation type="submission" date="2020-02" db="EMBL/GenBank/DDBJ databases">
        <authorList>
            <person name="Criscuolo A."/>
        </authorList>
    </citation>
    <scope>NUCLEOTIDE SEQUENCE [LARGE SCALE GENOMIC DNA]</scope>
    <source>
        <strain evidence="2">CECT7796</strain>
    </source>
</reference>
<dbReference type="EMBL" id="CADCST010000083">
    <property type="protein sequence ID" value="CAA9198761.1"/>
    <property type="molecule type" value="Genomic_DNA"/>
</dbReference>
<organism evidence="2 3">
    <name type="scientific">Flavobacterium collinsii</name>
    <dbReference type="NCBI Taxonomy" id="1114861"/>
    <lineage>
        <taxon>Bacteria</taxon>
        <taxon>Pseudomonadati</taxon>
        <taxon>Bacteroidota</taxon>
        <taxon>Flavobacteriia</taxon>
        <taxon>Flavobacteriales</taxon>
        <taxon>Flavobacteriaceae</taxon>
        <taxon>Flavobacterium</taxon>
    </lineage>
</organism>
<name>A0ABN7EJI8_9FLAO</name>
<dbReference type="Proteomes" id="UP000474567">
    <property type="component" value="Unassembled WGS sequence"/>
</dbReference>
<proteinExistence type="predicted"/>
<feature type="transmembrane region" description="Helical" evidence="1">
    <location>
        <begin position="41"/>
        <end position="63"/>
    </location>
</feature>
<evidence type="ECO:0000256" key="1">
    <source>
        <dbReference type="SAM" id="Phobius"/>
    </source>
</evidence>
<evidence type="ECO:0000313" key="2">
    <source>
        <dbReference type="EMBL" id="CAA9198761.1"/>
    </source>
</evidence>
<accession>A0ABN7EJI8</accession>
<keyword evidence="1" id="KW-0472">Membrane</keyword>
<keyword evidence="1" id="KW-1133">Transmembrane helix</keyword>